<evidence type="ECO:0000259" key="7">
    <source>
        <dbReference type="PROSITE" id="PS51093"/>
    </source>
</evidence>
<dbReference type="NCBIfam" id="TIGR00830">
    <property type="entry name" value="PTBA"/>
    <property type="match status" value="1"/>
</dbReference>
<evidence type="ECO:0000256" key="5">
    <source>
        <dbReference type="ARBA" id="ARBA00022683"/>
    </source>
</evidence>
<protein>
    <submittedName>
        <fullName evidence="8">PTS glucose transporter subunit IIA</fullName>
    </submittedName>
</protein>
<keyword evidence="4" id="KW-0808">Transferase</keyword>
<reference evidence="8 9" key="1">
    <citation type="submission" date="2019-08" db="EMBL/GenBank/DDBJ databases">
        <title>Calorimonas adulescens gen. nov., sp. nov., an anaerobic thermophilic bacterium from Sakhalin hot spring.</title>
        <authorList>
            <person name="Khomyakova M.A."/>
            <person name="Merkel A.Y."/>
            <person name="Novikov A."/>
            <person name="Bonch-Osmolovskaya E.A."/>
            <person name="Slobodkin A.I."/>
        </authorList>
    </citation>
    <scope>NUCLEOTIDE SEQUENCE [LARGE SCALE GENOMIC DNA]</scope>
    <source>
        <strain evidence="8 9">A05MB</strain>
    </source>
</reference>
<dbReference type="PROSITE" id="PS51093">
    <property type="entry name" value="PTS_EIIA_TYPE_1"/>
    <property type="match status" value="1"/>
</dbReference>
<evidence type="ECO:0000256" key="3">
    <source>
        <dbReference type="ARBA" id="ARBA00022597"/>
    </source>
</evidence>
<evidence type="ECO:0000313" key="8">
    <source>
        <dbReference type="EMBL" id="TZE82948.1"/>
    </source>
</evidence>
<evidence type="ECO:0000256" key="2">
    <source>
        <dbReference type="ARBA" id="ARBA00022448"/>
    </source>
</evidence>
<dbReference type="InterPro" id="IPR011055">
    <property type="entry name" value="Dup_hybrid_motif"/>
</dbReference>
<organism evidence="8 9">
    <name type="scientific">Calorimonas adulescens</name>
    <dbReference type="NCBI Taxonomy" id="2606906"/>
    <lineage>
        <taxon>Bacteria</taxon>
        <taxon>Bacillati</taxon>
        <taxon>Bacillota</taxon>
        <taxon>Clostridia</taxon>
        <taxon>Thermoanaerobacterales</taxon>
        <taxon>Thermoanaerobacteraceae</taxon>
        <taxon>Calorimonas</taxon>
    </lineage>
</organism>
<feature type="domain" description="PTS EIIA type-1" evidence="7">
    <location>
        <begin position="32"/>
        <end position="136"/>
    </location>
</feature>
<gene>
    <name evidence="8" type="ORF">FWJ32_03070</name>
</gene>
<dbReference type="Gene3D" id="2.70.70.10">
    <property type="entry name" value="Glucose Permease (Domain IIA)"/>
    <property type="match status" value="1"/>
</dbReference>
<dbReference type="GO" id="GO:0009401">
    <property type="term" value="P:phosphoenolpyruvate-dependent sugar phosphotransferase system"/>
    <property type="evidence" value="ECO:0007669"/>
    <property type="project" value="UniProtKB-KW"/>
</dbReference>
<keyword evidence="6" id="KW-0418">Kinase</keyword>
<keyword evidence="2" id="KW-0813">Transport</keyword>
<proteinExistence type="predicted"/>
<comment type="caution">
    <text evidence="8">The sequence shown here is derived from an EMBL/GenBank/DDBJ whole genome shotgun (WGS) entry which is preliminary data.</text>
</comment>
<dbReference type="RefSeq" id="WP_149544505.1">
    <property type="nucleotide sequence ID" value="NZ_VTPS01000003.1"/>
</dbReference>
<keyword evidence="3 8" id="KW-0762">Sugar transport</keyword>
<dbReference type="AlphaFoldDB" id="A0A5D8QI20"/>
<dbReference type="EMBL" id="VTPS01000003">
    <property type="protein sequence ID" value="TZE82948.1"/>
    <property type="molecule type" value="Genomic_DNA"/>
</dbReference>
<keyword evidence="9" id="KW-1185">Reference proteome</keyword>
<sequence length="163" mass="17277">MVALFGFFKRHNTVDIFSPVNGTIVDLGNVPDPVFAQKMVGDGVAIEPTDGLIVSPVDGEVLQLFPTLHAIGLRSKEGLETLIHIGIDTVELKGDGFTALIKQGDVVTVGTPLIKVDLDKLKSSGKSAVTPVILTNGEIIQSIEKRYGDVEAGVDTIMVVAIK</sequence>
<evidence type="ECO:0000313" key="9">
    <source>
        <dbReference type="Proteomes" id="UP000322976"/>
    </source>
</evidence>
<dbReference type="InterPro" id="IPR001127">
    <property type="entry name" value="PTS_EIIA_1_perm"/>
</dbReference>
<evidence type="ECO:0000256" key="6">
    <source>
        <dbReference type="ARBA" id="ARBA00022777"/>
    </source>
</evidence>
<dbReference type="Proteomes" id="UP000322976">
    <property type="component" value="Unassembled WGS sequence"/>
</dbReference>
<evidence type="ECO:0000256" key="1">
    <source>
        <dbReference type="ARBA" id="ARBA00004496"/>
    </source>
</evidence>
<keyword evidence="5" id="KW-0598">Phosphotransferase system</keyword>
<accession>A0A5D8QI20</accession>
<comment type="subcellular location">
    <subcellularLocation>
        <location evidence="1">Cytoplasm</location>
    </subcellularLocation>
</comment>
<dbReference type="PANTHER" id="PTHR45008">
    <property type="entry name" value="PTS SYSTEM GLUCOSE-SPECIFIC EIIA COMPONENT"/>
    <property type="match status" value="1"/>
</dbReference>
<name>A0A5D8QI20_9THEO</name>
<dbReference type="InterPro" id="IPR050890">
    <property type="entry name" value="PTS_EIIA_component"/>
</dbReference>
<dbReference type="FunFam" id="2.70.70.10:FF:000001">
    <property type="entry name" value="PTS system glucose-specific IIA component"/>
    <property type="match status" value="1"/>
</dbReference>
<dbReference type="Pfam" id="PF00358">
    <property type="entry name" value="PTS_EIIA_1"/>
    <property type="match status" value="1"/>
</dbReference>
<dbReference type="GO" id="GO:0005737">
    <property type="term" value="C:cytoplasm"/>
    <property type="evidence" value="ECO:0007669"/>
    <property type="project" value="UniProtKB-SubCell"/>
</dbReference>
<dbReference type="PANTHER" id="PTHR45008:SF1">
    <property type="entry name" value="PTS SYSTEM GLUCOSE-SPECIFIC EIIA COMPONENT"/>
    <property type="match status" value="1"/>
</dbReference>
<evidence type="ECO:0000256" key="4">
    <source>
        <dbReference type="ARBA" id="ARBA00022679"/>
    </source>
</evidence>
<dbReference type="SUPFAM" id="SSF51261">
    <property type="entry name" value="Duplicated hybrid motif"/>
    <property type="match status" value="1"/>
</dbReference>
<dbReference type="GO" id="GO:0016301">
    <property type="term" value="F:kinase activity"/>
    <property type="evidence" value="ECO:0007669"/>
    <property type="project" value="UniProtKB-KW"/>
</dbReference>